<sequence>MDIGASLKAVRKLKGLSQRELAKRAGVTNSTISMIEKNSVSPSVSSLKKVLAGIPMSLVEFFSMDDGAIGEQKVVYRANELLDIGTGDLVYKLIGRDYPNRGMSIMSETYPPGTDTGEEMLQHKGEEGAVIVEGKIELTVGEDVFVLEKGDSYYFNSELPHRFRNPFEQPCHLVSATTSADF</sequence>
<evidence type="ECO:0000313" key="3">
    <source>
        <dbReference type="EMBL" id="QIR15301.1"/>
    </source>
</evidence>
<evidence type="ECO:0000259" key="2">
    <source>
        <dbReference type="PROSITE" id="PS50943"/>
    </source>
</evidence>
<dbReference type="PANTHER" id="PTHR46797:SF11">
    <property type="entry name" value="HTH-TYPE TRANSCRIPTIONAL REGULATOR PUUR"/>
    <property type="match status" value="1"/>
</dbReference>
<dbReference type="GO" id="GO:0003700">
    <property type="term" value="F:DNA-binding transcription factor activity"/>
    <property type="evidence" value="ECO:0007669"/>
    <property type="project" value="TreeGrafter"/>
</dbReference>
<dbReference type="PROSITE" id="PS50943">
    <property type="entry name" value="HTH_CROC1"/>
    <property type="match status" value="1"/>
</dbReference>
<dbReference type="Pfam" id="PF07883">
    <property type="entry name" value="Cupin_2"/>
    <property type="match status" value="1"/>
</dbReference>
<dbReference type="GO" id="GO:0005829">
    <property type="term" value="C:cytosol"/>
    <property type="evidence" value="ECO:0007669"/>
    <property type="project" value="TreeGrafter"/>
</dbReference>
<dbReference type="Proteomes" id="UP000502608">
    <property type="component" value="Chromosome"/>
</dbReference>
<evidence type="ECO:0000256" key="1">
    <source>
        <dbReference type="ARBA" id="ARBA00023125"/>
    </source>
</evidence>
<evidence type="ECO:0000313" key="4">
    <source>
        <dbReference type="Proteomes" id="UP000502608"/>
    </source>
</evidence>
<dbReference type="CDD" id="cd02209">
    <property type="entry name" value="cupin_XRE_C"/>
    <property type="match status" value="1"/>
</dbReference>
<dbReference type="InterPro" id="IPR001387">
    <property type="entry name" value="Cro/C1-type_HTH"/>
</dbReference>
<dbReference type="Gene3D" id="1.10.260.40">
    <property type="entry name" value="lambda repressor-like DNA-binding domains"/>
    <property type="match status" value="1"/>
</dbReference>
<protein>
    <submittedName>
        <fullName evidence="3">Cupin domain-containing protein</fullName>
    </submittedName>
</protein>
<dbReference type="Gene3D" id="2.60.120.10">
    <property type="entry name" value="Jelly Rolls"/>
    <property type="match status" value="1"/>
</dbReference>
<dbReference type="InterPro" id="IPR011051">
    <property type="entry name" value="RmlC_Cupin_sf"/>
</dbReference>
<dbReference type="KEGG" id="saes:HBH39_13050"/>
<proteinExistence type="predicted"/>
<reference evidence="3 4" key="1">
    <citation type="submission" date="2020-03" db="EMBL/GenBank/DDBJ databases">
        <title>Complete genome sequence of Shewanella sp.</title>
        <authorList>
            <person name="Kim Y.-S."/>
            <person name="Kim S.-J."/>
            <person name="Jung H.-K."/>
            <person name="Kim K.-H."/>
        </authorList>
    </citation>
    <scope>NUCLEOTIDE SEQUENCE [LARGE SCALE GENOMIC DNA]</scope>
    <source>
        <strain evidence="3 4">PN3F2</strain>
    </source>
</reference>
<name>A0A6G9QNA4_9GAMM</name>
<dbReference type="InterPro" id="IPR013096">
    <property type="entry name" value="Cupin_2"/>
</dbReference>
<feature type="domain" description="HTH cro/C1-type" evidence="2">
    <location>
        <begin position="7"/>
        <end position="61"/>
    </location>
</feature>
<dbReference type="EMBL" id="CP050313">
    <property type="protein sequence ID" value="QIR15301.1"/>
    <property type="molecule type" value="Genomic_DNA"/>
</dbReference>
<gene>
    <name evidence="3" type="ORF">HBH39_13050</name>
</gene>
<keyword evidence="1" id="KW-0238">DNA-binding</keyword>
<dbReference type="InterPro" id="IPR050807">
    <property type="entry name" value="TransReg_Diox_bact_type"/>
</dbReference>
<dbReference type="InterPro" id="IPR010982">
    <property type="entry name" value="Lambda_DNA-bd_dom_sf"/>
</dbReference>
<dbReference type="GO" id="GO:0003677">
    <property type="term" value="F:DNA binding"/>
    <property type="evidence" value="ECO:0007669"/>
    <property type="project" value="UniProtKB-KW"/>
</dbReference>
<accession>A0A6G9QNA4</accession>
<organism evidence="3 4">
    <name type="scientific">Shewanella aestuarii</name>
    <dbReference type="NCBI Taxonomy" id="1028752"/>
    <lineage>
        <taxon>Bacteria</taxon>
        <taxon>Pseudomonadati</taxon>
        <taxon>Pseudomonadota</taxon>
        <taxon>Gammaproteobacteria</taxon>
        <taxon>Alteromonadales</taxon>
        <taxon>Shewanellaceae</taxon>
        <taxon>Shewanella</taxon>
    </lineage>
</organism>
<dbReference type="SUPFAM" id="SSF47413">
    <property type="entry name" value="lambda repressor-like DNA-binding domains"/>
    <property type="match status" value="1"/>
</dbReference>
<dbReference type="SUPFAM" id="SSF51182">
    <property type="entry name" value="RmlC-like cupins"/>
    <property type="match status" value="1"/>
</dbReference>
<dbReference type="CDD" id="cd00093">
    <property type="entry name" value="HTH_XRE"/>
    <property type="match status" value="1"/>
</dbReference>
<dbReference type="InterPro" id="IPR014710">
    <property type="entry name" value="RmlC-like_jellyroll"/>
</dbReference>
<keyword evidence="4" id="KW-1185">Reference proteome</keyword>
<dbReference type="PANTHER" id="PTHR46797">
    <property type="entry name" value="HTH-TYPE TRANSCRIPTIONAL REGULATOR"/>
    <property type="match status" value="1"/>
</dbReference>
<dbReference type="AlphaFoldDB" id="A0A6G9QNA4"/>
<dbReference type="Pfam" id="PF01381">
    <property type="entry name" value="HTH_3"/>
    <property type="match status" value="1"/>
</dbReference>
<dbReference type="RefSeq" id="WP_167678956.1">
    <property type="nucleotide sequence ID" value="NZ_CP050313.1"/>
</dbReference>
<dbReference type="SMART" id="SM00530">
    <property type="entry name" value="HTH_XRE"/>
    <property type="match status" value="1"/>
</dbReference>